<gene>
    <name evidence="2" type="ORF">ESP62_009305</name>
</gene>
<dbReference type="Pfam" id="PF14542">
    <property type="entry name" value="Acetyltransf_CG"/>
    <property type="match status" value="1"/>
</dbReference>
<keyword evidence="3" id="KW-1185">Reference proteome</keyword>
<organism evidence="2 3">
    <name type="scientific">Aeromicrobium fastidiosum</name>
    <dbReference type="NCBI Taxonomy" id="52699"/>
    <lineage>
        <taxon>Bacteria</taxon>
        <taxon>Bacillati</taxon>
        <taxon>Actinomycetota</taxon>
        <taxon>Actinomycetes</taxon>
        <taxon>Propionibacteriales</taxon>
        <taxon>Nocardioidaceae</taxon>
        <taxon>Aeromicrobium</taxon>
    </lineage>
</organism>
<dbReference type="SUPFAM" id="SSF55729">
    <property type="entry name" value="Acyl-CoA N-acyltransferases (Nat)"/>
    <property type="match status" value="1"/>
</dbReference>
<reference evidence="2" key="1">
    <citation type="submission" date="2019-09" db="EMBL/GenBank/DDBJ databases">
        <authorList>
            <person name="Li J."/>
        </authorList>
    </citation>
    <scope>NUCLEOTIDE SEQUENCE [LARGE SCALE GENOMIC DNA]</scope>
    <source>
        <strain evidence="2">NRBC 14897</strain>
    </source>
</reference>
<dbReference type="AlphaFoldDB" id="A0A641AMN3"/>
<dbReference type="InterPro" id="IPR045057">
    <property type="entry name" value="Gcn5-rel_NAT"/>
</dbReference>
<dbReference type="PANTHER" id="PTHR31435:SF10">
    <property type="entry name" value="BSR4717 PROTEIN"/>
    <property type="match status" value="1"/>
</dbReference>
<dbReference type="InterPro" id="IPR031165">
    <property type="entry name" value="GNAT_YJDJ"/>
</dbReference>
<evidence type="ECO:0000313" key="2">
    <source>
        <dbReference type="EMBL" id="KAA1378534.1"/>
    </source>
</evidence>
<dbReference type="RefSeq" id="WP_129182472.1">
    <property type="nucleotide sequence ID" value="NZ_JAGIOG010000001.1"/>
</dbReference>
<evidence type="ECO:0000259" key="1">
    <source>
        <dbReference type="PROSITE" id="PS51729"/>
    </source>
</evidence>
<dbReference type="CDD" id="cd04301">
    <property type="entry name" value="NAT_SF"/>
    <property type="match status" value="1"/>
</dbReference>
<sequence>MTTTVHDNAPESRFEITIDGRLAGFVDYRRDGDEYALPHTRVYPEFGGRGVGSQLIVGTLQEIAARGGTVLPYCPFVPKVILDNPEYLDLVPEGQRATFGLD</sequence>
<dbReference type="PROSITE" id="PS51729">
    <property type="entry name" value="GNAT_YJDJ"/>
    <property type="match status" value="1"/>
</dbReference>
<proteinExistence type="predicted"/>
<protein>
    <submittedName>
        <fullName evidence="2">N-acetyltransferase</fullName>
    </submittedName>
</protein>
<dbReference type="OrthoDB" id="5405911at2"/>
<dbReference type="Gene3D" id="3.40.630.30">
    <property type="match status" value="1"/>
</dbReference>
<comment type="caution">
    <text evidence="2">The sequence shown here is derived from an EMBL/GenBank/DDBJ whole genome shotgun (WGS) entry which is preliminary data.</text>
</comment>
<name>A0A641AMN3_9ACTN</name>
<dbReference type="Proteomes" id="UP001515100">
    <property type="component" value="Unassembled WGS sequence"/>
</dbReference>
<dbReference type="InterPro" id="IPR016181">
    <property type="entry name" value="Acyl_CoA_acyltransferase"/>
</dbReference>
<dbReference type="PANTHER" id="PTHR31435">
    <property type="entry name" value="PROTEIN NATD1"/>
    <property type="match status" value="1"/>
</dbReference>
<feature type="domain" description="N-acetyltransferase" evidence="1">
    <location>
        <begin position="6"/>
        <end position="92"/>
    </location>
</feature>
<dbReference type="EMBL" id="SDPP02000002">
    <property type="protein sequence ID" value="KAA1378534.1"/>
    <property type="molecule type" value="Genomic_DNA"/>
</dbReference>
<evidence type="ECO:0000313" key="3">
    <source>
        <dbReference type="Proteomes" id="UP001515100"/>
    </source>
</evidence>
<accession>A0A641AMN3</accession>